<reference evidence="2" key="1">
    <citation type="submission" date="2019-06" db="EMBL/GenBank/DDBJ databases">
        <title>Draft genome sequence of the griseofulvin-producing fungus Xylaria cubensis strain G536.</title>
        <authorList>
            <person name="Mead M.E."/>
            <person name="Raja H.A."/>
            <person name="Steenwyk J.L."/>
            <person name="Knowles S.L."/>
            <person name="Oberlies N.H."/>
            <person name="Rokas A."/>
        </authorList>
    </citation>
    <scope>NUCLEOTIDE SEQUENCE [LARGE SCALE GENOMIC DNA]</scope>
    <source>
        <strain evidence="2">G536</strain>
    </source>
</reference>
<dbReference type="AlphaFoldDB" id="A0A553IBU4"/>
<proteinExistence type="predicted"/>
<name>A0A553IBU4_9PEZI</name>
<evidence type="ECO:0000313" key="1">
    <source>
        <dbReference type="EMBL" id="TRX97680.1"/>
    </source>
</evidence>
<evidence type="ECO:0000313" key="2">
    <source>
        <dbReference type="Proteomes" id="UP000319160"/>
    </source>
</evidence>
<dbReference type="Proteomes" id="UP000319160">
    <property type="component" value="Unassembled WGS sequence"/>
</dbReference>
<dbReference type="EMBL" id="VFLP01000005">
    <property type="protein sequence ID" value="TRX97680.1"/>
    <property type="molecule type" value="Genomic_DNA"/>
</dbReference>
<protein>
    <submittedName>
        <fullName evidence="1">Uncharacterized protein</fullName>
    </submittedName>
</protein>
<sequence>MERPLICTSLRKRLDWAGLAPLLLRSKKTQVDTHDVAIPLDCERVFRGIFISPRDVASAKTLNRIERLYNLNGGQDSGLIFLLNDEDGQHNATIAFMTLQLQLVGSWELPVIPVPSVAMVEASLATLRHQMMTTSRKPPGPASKLLPFCSDREPLANHSVNILTDVTSDFRDLLDKLSSDPVSESEIALLLGPDAEKLKSFWTDEYLVE</sequence>
<dbReference type="OrthoDB" id="2129069at2759"/>
<comment type="caution">
    <text evidence="1">The sequence shown here is derived from an EMBL/GenBank/DDBJ whole genome shotgun (WGS) entry which is preliminary data.</text>
</comment>
<organism evidence="1 2">
    <name type="scientific">Xylaria flabelliformis</name>
    <dbReference type="NCBI Taxonomy" id="2512241"/>
    <lineage>
        <taxon>Eukaryota</taxon>
        <taxon>Fungi</taxon>
        <taxon>Dikarya</taxon>
        <taxon>Ascomycota</taxon>
        <taxon>Pezizomycotina</taxon>
        <taxon>Sordariomycetes</taxon>
        <taxon>Xylariomycetidae</taxon>
        <taxon>Xylariales</taxon>
        <taxon>Xylariaceae</taxon>
        <taxon>Xylaria</taxon>
    </lineage>
</organism>
<keyword evidence="2" id="KW-1185">Reference proteome</keyword>
<accession>A0A553IBU4</accession>
<gene>
    <name evidence="1" type="ORF">FHL15_001435</name>
</gene>